<gene>
    <name evidence="2" type="ORF">FIBSPDRAFT_590</name>
</gene>
<feature type="compositionally biased region" description="Polar residues" evidence="1">
    <location>
        <begin position="76"/>
        <end position="87"/>
    </location>
</feature>
<accession>A0A166WVU8</accession>
<dbReference type="EMBL" id="KV417480">
    <property type="protein sequence ID" value="KZP34159.1"/>
    <property type="molecule type" value="Genomic_DNA"/>
</dbReference>
<dbReference type="AlphaFoldDB" id="A0A166WVU8"/>
<feature type="region of interest" description="Disordered" evidence="1">
    <location>
        <begin position="1"/>
        <end position="121"/>
    </location>
</feature>
<reference evidence="2 3" key="1">
    <citation type="journal article" date="2016" name="Mol. Biol. Evol.">
        <title>Comparative Genomics of Early-Diverging Mushroom-Forming Fungi Provides Insights into the Origins of Lignocellulose Decay Capabilities.</title>
        <authorList>
            <person name="Nagy L.G."/>
            <person name="Riley R."/>
            <person name="Tritt A."/>
            <person name="Adam C."/>
            <person name="Daum C."/>
            <person name="Floudas D."/>
            <person name="Sun H."/>
            <person name="Yadav J.S."/>
            <person name="Pangilinan J."/>
            <person name="Larsson K.H."/>
            <person name="Matsuura K."/>
            <person name="Barry K."/>
            <person name="Labutti K."/>
            <person name="Kuo R."/>
            <person name="Ohm R.A."/>
            <person name="Bhattacharya S.S."/>
            <person name="Shirouzu T."/>
            <person name="Yoshinaga Y."/>
            <person name="Martin F.M."/>
            <person name="Grigoriev I.V."/>
            <person name="Hibbett D.S."/>
        </authorList>
    </citation>
    <scope>NUCLEOTIDE SEQUENCE [LARGE SCALE GENOMIC DNA]</scope>
    <source>
        <strain evidence="2 3">CBS 109695</strain>
    </source>
</reference>
<proteinExistence type="predicted"/>
<name>A0A166WVU8_9AGAM</name>
<feature type="compositionally biased region" description="Low complexity" evidence="1">
    <location>
        <begin position="56"/>
        <end position="75"/>
    </location>
</feature>
<evidence type="ECO:0000256" key="1">
    <source>
        <dbReference type="SAM" id="MobiDB-lite"/>
    </source>
</evidence>
<evidence type="ECO:0000313" key="3">
    <source>
        <dbReference type="Proteomes" id="UP000076532"/>
    </source>
</evidence>
<feature type="compositionally biased region" description="Gly residues" evidence="1">
    <location>
        <begin position="1"/>
        <end position="10"/>
    </location>
</feature>
<keyword evidence="3" id="KW-1185">Reference proteome</keyword>
<protein>
    <submittedName>
        <fullName evidence="2">Uncharacterized protein</fullName>
    </submittedName>
</protein>
<evidence type="ECO:0000313" key="2">
    <source>
        <dbReference type="EMBL" id="KZP34159.1"/>
    </source>
</evidence>
<feature type="compositionally biased region" description="Polar residues" evidence="1">
    <location>
        <begin position="45"/>
        <end position="55"/>
    </location>
</feature>
<feature type="compositionally biased region" description="Low complexity" evidence="1">
    <location>
        <begin position="17"/>
        <end position="31"/>
    </location>
</feature>
<dbReference type="Proteomes" id="UP000076532">
    <property type="component" value="Unassembled WGS sequence"/>
</dbReference>
<sequence length="160" mass="17118">MSGNNGGNGGNSRDSYTITTPIPIPASTTSSLRSPGGDMMFRLSISPQATQPHTYNSQQGNPSQPSNPQPQLSNPRQRTWYPSSQDPTAYHPDFPFKDSPLPPAAGKQSYGHVGQGSYPAAQQTPVRLPCRRFGCAYSQSDFGTPQARAIHEAGHSPGSF</sequence>
<organism evidence="2 3">
    <name type="scientific">Athelia psychrophila</name>
    <dbReference type="NCBI Taxonomy" id="1759441"/>
    <lineage>
        <taxon>Eukaryota</taxon>
        <taxon>Fungi</taxon>
        <taxon>Dikarya</taxon>
        <taxon>Basidiomycota</taxon>
        <taxon>Agaricomycotina</taxon>
        <taxon>Agaricomycetes</taxon>
        <taxon>Agaricomycetidae</taxon>
        <taxon>Atheliales</taxon>
        <taxon>Atheliaceae</taxon>
        <taxon>Athelia</taxon>
    </lineage>
</organism>